<keyword evidence="1" id="KW-0489">Methyltransferase</keyword>
<evidence type="ECO:0000259" key="3">
    <source>
        <dbReference type="Pfam" id="PF00303"/>
    </source>
</evidence>
<keyword evidence="5" id="KW-1185">Reference proteome</keyword>
<dbReference type="InterPro" id="IPR036926">
    <property type="entry name" value="Thymidate_synth/dCMP_Mease_sf"/>
</dbReference>
<dbReference type="Pfam" id="PF00303">
    <property type="entry name" value="Thymidylat_synt"/>
    <property type="match status" value="1"/>
</dbReference>
<evidence type="ECO:0000313" key="4">
    <source>
        <dbReference type="EMBL" id="KEK19672.1"/>
    </source>
</evidence>
<gene>
    <name evidence="4" type="ORF">BAMA_20665</name>
</gene>
<dbReference type="GO" id="GO:0005829">
    <property type="term" value="C:cytosol"/>
    <property type="evidence" value="ECO:0007669"/>
    <property type="project" value="TreeGrafter"/>
</dbReference>
<keyword evidence="2" id="KW-0808">Transferase</keyword>
<evidence type="ECO:0000256" key="2">
    <source>
        <dbReference type="ARBA" id="ARBA00022679"/>
    </source>
</evidence>
<dbReference type="EMBL" id="JOTN01000006">
    <property type="protein sequence ID" value="KEK19672.1"/>
    <property type="molecule type" value="Genomic_DNA"/>
</dbReference>
<dbReference type="GO" id="GO:0032259">
    <property type="term" value="P:methylation"/>
    <property type="evidence" value="ECO:0007669"/>
    <property type="project" value="UniProtKB-KW"/>
</dbReference>
<evidence type="ECO:0000256" key="1">
    <source>
        <dbReference type="ARBA" id="ARBA00022603"/>
    </source>
</evidence>
<dbReference type="CDD" id="cd00351">
    <property type="entry name" value="TS_Pyrimidine_HMase"/>
    <property type="match status" value="1"/>
</dbReference>
<dbReference type="AlphaFoldDB" id="A0A073JZP0"/>
<name>A0A073JZP0_9BACI</name>
<dbReference type="GO" id="GO:0004799">
    <property type="term" value="F:thymidylate synthase activity"/>
    <property type="evidence" value="ECO:0007669"/>
    <property type="project" value="TreeGrafter"/>
</dbReference>
<dbReference type="SUPFAM" id="SSF55831">
    <property type="entry name" value="Thymidylate synthase/dCMP hydroxymethylase"/>
    <property type="match status" value="1"/>
</dbReference>
<proteinExistence type="predicted"/>
<dbReference type="GO" id="GO:0006231">
    <property type="term" value="P:dTMP biosynthetic process"/>
    <property type="evidence" value="ECO:0007669"/>
    <property type="project" value="TreeGrafter"/>
</dbReference>
<accession>A0A073JZP0</accession>
<dbReference type="OrthoDB" id="7182974at2"/>
<dbReference type="eggNOG" id="COG0207">
    <property type="taxonomic scope" value="Bacteria"/>
</dbReference>
<reference evidence="4 5" key="1">
    <citation type="submission" date="2014-06" db="EMBL/GenBank/DDBJ databases">
        <title>Draft genome sequence of Bacillus manliponensis JCM 15802 (MCCC 1A00708).</title>
        <authorList>
            <person name="Lai Q."/>
            <person name="Liu Y."/>
            <person name="Shao Z."/>
        </authorList>
    </citation>
    <scope>NUCLEOTIDE SEQUENCE [LARGE SCALE GENOMIC DNA]</scope>
    <source>
        <strain evidence="4 5">JCM 15802</strain>
    </source>
</reference>
<dbReference type="STRING" id="574376.BAMA_20665"/>
<dbReference type="PANTHER" id="PTHR11548:SF9">
    <property type="entry name" value="THYMIDYLATE SYNTHASE"/>
    <property type="match status" value="1"/>
</dbReference>
<protein>
    <submittedName>
        <fullName evidence="4">Thymidylate synthase</fullName>
    </submittedName>
</protein>
<dbReference type="InterPro" id="IPR023451">
    <property type="entry name" value="Thymidate_synth/dCMP_Mease_dom"/>
</dbReference>
<dbReference type="Proteomes" id="UP000027822">
    <property type="component" value="Unassembled WGS sequence"/>
</dbReference>
<dbReference type="PANTHER" id="PTHR11548">
    <property type="entry name" value="THYMIDYLATE SYNTHASE 1"/>
    <property type="match status" value="1"/>
</dbReference>
<sequence>MHYNTFHEAYIETLRETYYRPQFFNAPRGNHSREKLNYHFHVQNPVERVCYSKSRKTNIIFNFAEVLWYLSGSNGLDFISYYNKKMPAYSMNQKTLTGTAYGPKIFEFGNAKINQWQKMKDLLTKEDPDSKRAFIQIFDATELVVANNIDVSCTIGLQLFVRENKLYMSSYMRANDAFRGMVSDLFSFTFIQELMAKELGLELGEYFHNVGSVHIYEPDNDWVKRVLHEAESNDQYNFTFPEMPSMDNWPFIQAVLKYENLLRNDHIQLSSTDIDQLPLPLYWKQILLLFSLYQCIAYKRPIDISLYDNLLPVYQHFIFNKWPSHFQALTK</sequence>
<evidence type="ECO:0000313" key="5">
    <source>
        <dbReference type="Proteomes" id="UP000027822"/>
    </source>
</evidence>
<dbReference type="InterPro" id="IPR045097">
    <property type="entry name" value="Thymidate_synth/dCMP_Mease"/>
</dbReference>
<dbReference type="RefSeq" id="WP_157405977.1">
    <property type="nucleotide sequence ID" value="NZ_CBCSJC010000015.1"/>
</dbReference>
<comment type="caution">
    <text evidence="4">The sequence shown here is derived from an EMBL/GenBank/DDBJ whole genome shotgun (WGS) entry which is preliminary data.</text>
</comment>
<feature type="domain" description="Thymidylate synthase/dCMP hydroxymethylase" evidence="3">
    <location>
        <begin position="52"/>
        <end position="232"/>
    </location>
</feature>
<dbReference type="Gene3D" id="3.30.572.10">
    <property type="entry name" value="Thymidylate synthase/dCMP hydroxymethylase domain"/>
    <property type="match status" value="1"/>
</dbReference>
<organism evidence="4 5">
    <name type="scientific">Bacillus manliponensis</name>
    <dbReference type="NCBI Taxonomy" id="574376"/>
    <lineage>
        <taxon>Bacteria</taxon>
        <taxon>Bacillati</taxon>
        <taxon>Bacillota</taxon>
        <taxon>Bacilli</taxon>
        <taxon>Bacillales</taxon>
        <taxon>Bacillaceae</taxon>
        <taxon>Bacillus</taxon>
        <taxon>Bacillus cereus group</taxon>
    </lineage>
</organism>